<gene>
    <name evidence="1" type="ORF">BJF93_09765</name>
</gene>
<dbReference type="InterPro" id="IPR010775">
    <property type="entry name" value="DUF1365"/>
</dbReference>
<dbReference type="Pfam" id="PF07103">
    <property type="entry name" value="DUF1365"/>
    <property type="match status" value="1"/>
</dbReference>
<dbReference type="RefSeq" id="WP_075627646.1">
    <property type="nucleotide sequence ID" value="NZ_FOAM01000002.1"/>
</dbReference>
<proteinExistence type="predicted"/>
<dbReference type="PANTHER" id="PTHR33973:SF4">
    <property type="entry name" value="OS07G0153300 PROTEIN"/>
    <property type="match status" value="1"/>
</dbReference>
<organism evidence="1 2">
    <name type="scientific">Xaviernesmea oryzae</name>
    <dbReference type="NCBI Taxonomy" id="464029"/>
    <lineage>
        <taxon>Bacteria</taxon>
        <taxon>Pseudomonadati</taxon>
        <taxon>Pseudomonadota</taxon>
        <taxon>Alphaproteobacteria</taxon>
        <taxon>Hyphomicrobiales</taxon>
        <taxon>Rhizobiaceae</taxon>
        <taxon>Rhizobium/Agrobacterium group</taxon>
        <taxon>Xaviernesmea</taxon>
    </lineage>
</organism>
<dbReference type="Proteomes" id="UP000186364">
    <property type="component" value="Unassembled WGS sequence"/>
</dbReference>
<comment type="caution">
    <text evidence="1">The sequence shown here is derived from an EMBL/GenBank/DDBJ whole genome shotgun (WGS) entry which is preliminary data.</text>
</comment>
<dbReference type="EMBL" id="MKIP01000043">
    <property type="protein sequence ID" value="OLP59885.1"/>
    <property type="molecule type" value="Genomic_DNA"/>
</dbReference>
<dbReference type="OrthoDB" id="9778801at2"/>
<evidence type="ECO:0000313" key="2">
    <source>
        <dbReference type="Proteomes" id="UP000186364"/>
    </source>
</evidence>
<evidence type="ECO:0000313" key="1">
    <source>
        <dbReference type="EMBL" id="OLP59885.1"/>
    </source>
</evidence>
<evidence type="ECO:0008006" key="3">
    <source>
        <dbReference type="Google" id="ProtNLM"/>
    </source>
</evidence>
<protein>
    <recommendedName>
        <fullName evidence="3">DUF1365 domain-containing protein</fullName>
    </recommendedName>
</protein>
<keyword evidence="2" id="KW-1185">Reference proteome</keyword>
<sequence length="288" mass="32252">MSALSPERETGPPAVLYIGDVMHQRMRPVARRFSYSVFSLAIDLDRLDEANRLTRLFSVNRFNILAFHEADHLPSAGPDLRARFDALLTSSGVSERAARVDLVCYPRILGWVFNPIAVYYAYAADGALLALVYEVRNTFGDRHSYVCPVMNGQVSEAGIRQMAEKRMHVSPFLGPEGIYHFRMKLPEASLHWRILETDGDGPILAATFSGSRRDLSARTIVSQLAHIPHLTLKVLAAIHWQALKIWMSGIKFHKRPAPREDASVWSGEMMRDRQISRHASVGGSPDCG</sequence>
<dbReference type="PANTHER" id="PTHR33973">
    <property type="entry name" value="OS07G0153300 PROTEIN"/>
    <property type="match status" value="1"/>
</dbReference>
<dbReference type="AlphaFoldDB" id="A0A1Q9AWS6"/>
<accession>A0A1Q9AWS6</accession>
<reference evidence="1 2" key="1">
    <citation type="submission" date="2016-09" db="EMBL/GenBank/DDBJ databases">
        <title>Rhizobium sp. nov., a novel species isolated from the rice rhizosphere.</title>
        <authorList>
            <person name="Zhao J."/>
            <person name="Zhang X."/>
        </authorList>
    </citation>
    <scope>NUCLEOTIDE SEQUENCE [LARGE SCALE GENOMIC DNA]</scope>
    <source>
        <strain evidence="1 2">1.7048</strain>
    </source>
</reference>
<name>A0A1Q9AWS6_9HYPH</name>